<organism evidence="3 4">
    <name type="scientific">Marinomonas phaeophyticola</name>
    <dbReference type="NCBI Taxonomy" id="3004091"/>
    <lineage>
        <taxon>Bacteria</taxon>
        <taxon>Pseudomonadati</taxon>
        <taxon>Pseudomonadota</taxon>
        <taxon>Gammaproteobacteria</taxon>
        <taxon>Oceanospirillales</taxon>
        <taxon>Oceanospirillaceae</taxon>
        <taxon>Marinomonas</taxon>
    </lineage>
</organism>
<comment type="caution">
    <text evidence="3">The sequence shown here is derived from an EMBL/GenBank/DDBJ whole genome shotgun (WGS) entry which is preliminary data.</text>
</comment>
<dbReference type="RefSeq" id="WP_269126040.1">
    <property type="nucleotide sequence ID" value="NZ_JAPUBN010000017.1"/>
</dbReference>
<dbReference type="Pfam" id="PF13280">
    <property type="entry name" value="WYL"/>
    <property type="match status" value="1"/>
</dbReference>
<reference evidence="3" key="1">
    <citation type="submission" date="2022-12" db="EMBL/GenBank/DDBJ databases">
        <title>Marinomonas 15G1-11 sp. nov, isolated from marine algae.</title>
        <authorList>
            <person name="Butt M."/>
            <person name="Choi D.G."/>
            <person name="Kim J.M."/>
            <person name="Lee J.K."/>
            <person name="Baek J.H."/>
            <person name="Jeon C.O."/>
        </authorList>
    </citation>
    <scope>NUCLEOTIDE SEQUENCE</scope>
    <source>
        <strain evidence="3">15G1-11</strain>
    </source>
</reference>
<evidence type="ECO:0000313" key="4">
    <source>
        <dbReference type="Proteomes" id="UP001149719"/>
    </source>
</evidence>
<dbReference type="EMBL" id="JAPUBN010000017">
    <property type="protein sequence ID" value="MCZ2722424.1"/>
    <property type="molecule type" value="Genomic_DNA"/>
</dbReference>
<protein>
    <submittedName>
        <fullName evidence="3">WYL domain-containing protein</fullName>
    </submittedName>
</protein>
<dbReference type="PANTHER" id="PTHR34580:SF1">
    <property type="entry name" value="PROTEIN PAFC"/>
    <property type="match status" value="1"/>
</dbReference>
<dbReference type="PROSITE" id="PS52050">
    <property type="entry name" value="WYL"/>
    <property type="match status" value="1"/>
</dbReference>
<evidence type="ECO:0000313" key="3">
    <source>
        <dbReference type="EMBL" id="MCZ2722424.1"/>
    </source>
</evidence>
<dbReference type="InterPro" id="IPR057727">
    <property type="entry name" value="WCX_dom"/>
</dbReference>
<dbReference type="Pfam" id="PF25583">
    <property type="entry name" value="WCX"/>
    <property type="match status" value="1"/>
</dbReference>
<proteinExistence type="predicted"/>
<dbReference type="InterPro" id="IPR051534">
    <property type="entry name" value="CBASS_pafABC_assoc_protein"/>
</dbReference>
<dbReference type="Proteomes" id="UP001149719">
    <property type="component" value="Unassembled WGS sequence"/>
</dbReference>
<name>A0ABT4JVK6_9GAMM</name>
<keyword evidence="4" id="KW-1185">Reference proteome</keyword>
<evidence type="ECO:0000259" key="1">
    <source>
        <dbReference type="Pfam" id="PF13280"/>
    </source>
</evidence>
<evidence type="ECO:0000259" key="2">
    <source>
        <dbReference type="Pfam" id="PF25583"/>
    </source>
</evidence>
<gene>
    <name evidence="3" type="ORF">O1D97_12525</name>
</gene>
<feature type="domain" description="WYL" evidence="1">
    <location>
        <begin position="151"/>
        <end position="218"/>
    </location>
</feature>
<dbReference type="InterPro" id="IPR026881">
    <property type="entry name" value="WYL_dom"/>
</dbReference>
<accession>A0ABT4JVK6</accession>
<feature type="domain" description="WCX" evidence="2">
    <location>
        <begin position="249"/>
        <end position="327"/>
    </location>
</feature>
<dbReference type="PANTHER" id="PTHR34580">
    <property type="match status" value="1"/>
</dbReference>
<sequence>MDHIIRYICILEQMPIAPKPSISTKDMLEKLEEKGFSVTLRSLQRDLAALAKYYPIICNNKVRPNRWCFTEDYQGSFASMDVPSAVNTILVNEYLQSIMPAPLLAQLNPQLNRAKSFLKSQSDKTYASWMDKVRIIPDGKSLVPASIDPDVWELICDAIMSNKALDVAYCSHKKNELKSFTLHPYGLMVRKSATYVLGSYNDYKDVRQYALQRFRSLEFSRESFRPNPNFSVKKYIDSGESGFKYSDEPIHLSALISKDLAKRLEETKLSDSQLILNTPNVEWFLLRAVVPDDCDTRVWLRGQGASVVVHEPAFLREEMMSEAAKLLKLSDELLRRGVCIS</sequence>